<dbReference type="Proteomes" id="UP000003986">
    <property type="component" value="Unassembled WGS sequence"/>
</dbReference>
<sequence length="261" mass="28099">MRGSPVEIALDTLRAVVTDAPLTSTPRLALDIPQLIVGEFSDRAGFERLLPRTFGSREWLGSETDDLLFDDTSRELVAAGLYLPPASAPAEAGIGLPTESRAVRGGLRAQEKRDVALAQTTVLHCDPEARELVCLRDLGVVGAGAPLDARIGIAPGLALLVRAGEVVGWSLTDPARYLTTGYADADTAPPAPATGLRLAECLALITRPLIDEVMDQEPSAWHRLRTTERALREQGDQGEDPVRAAALHQLVARLIEDYENW</sequence>
<proteinExistence type="predicted"/>
<protein>
    <submittedName>
        <fullName evidence="1">Predicted protein</fullName>
    </submittedName>
</protein>
<accession>D6AU21</accession>
<reference evidence="2" key="1">
    <citation type="submission" date="2008-10" db="EMBL/GenBank/DDBJ databases">
        <authorList>
            <person name="Molnar K."/>
        </authorList>
    </citation>
    <scope>NUCLEOTIDE SEQUENCE [LARGE SCALE GENOMIC DNA]</scope>
    <source>
        <strain evidence="2">NRRL 15998</strain>
    </source>
</reference>
<organism evidence="1 2">
    <name type="scientific">Streptomyces filamentosus NRRL 15998</name>
    <dbReference type="NCBI Taxonomy" id="457431"/>
    <lineage>
        <taxon>Bacteria</taxon>
        <taxon>Bacillati</taxon>
        <taxon>Actinomycetota</taxon>
        <taxon>Actinomycetes</taxon>
        <taxon>Kitasatosporales</taxon>
        <taxon>Streptomycetaceae</taxon>
        <taxon>Streptomyces</taxon>
    </lineage>
</organism>
<evidence type="ECO:0000313" key="2">
    <source>
        <dbReference type="Proteomes" id="UP000003986"/>
    </source>
</evidence>
<dbReference type="AlphaFoldDB" id="D6AU21"/>
<name>D6AU21_STRFL</name>
<evidence type="ECO:0000313" key="1">
    <source>
        <dbReference type="EMBL" id="EFE76227.2"/>
    </source>
</evidence>
<dbReference type="EMBL" id="DS999644">
    <property type="protein sequence ID" value="EFE76227.2"/>
    <property type="molecule type" value="Genomic_DNA"/>
</dbReference>
<gene>
    <name evidence="1" type="ORF">SSGG_03594</name>
</gene>
<reference evidence="2" key="2">
    <citation type="submission" date="2008-12" db="EMBL/GenBank/DDBJ databases">
        <title>Annotation of Streptomyces roseosporus strain NRRL 15998.</title>
        <authorList>
            <consortium name="The Broad Institute Genome Sequencing Platform"/>
            <consortium name="Broad Institute Microbial Sequencing Center"/>
            <person name="Fischbach M."/>
            <person name="Ward D."/>
            <person name="Young S."/>
            <person name="Kodira C.D."/>
            <person name="Zeng Q."/>
            <person name="Koehrsen M."/>
            <person name="Godfrey P."/>
            <person name="Alvarado L."/>
            <person name="Berlin A.M."/>
            <person name="Borenstein D."/>
            <person name="Chen Z."/>
            <person name="Engels R."/>
            <person name="Freedman E."/>
            <person name="Gellesch M."/>
            <person name="Goldberg J."/>
            <person name="Griggs A."/>
            <person name="Gujja S."/>
            <person name="Heiman D.I."/>
            <person name="Hepburn T.A."/>
            <person name="Howarth C."/>
            <person name="Jen D."/>
            <person name="Larson L."/>
            <person name="Lewis B."/>
            <person name="Mehta T."/>
            <person name="Park D."/>
            <person name="Pearson M."/>
            <person name="Roberts A."/>
            <person name="Saif S."/>
            <person name="Shea T.D."/>
            <person name="Shenoy N."/>
            <person name="Sisk P."/>
            <person name="Stolte C."/>
            <person name="Sykes S.N."/>
            <person name="Walk T."/>
            <person name="White J."/>
            <person name="Yandava C."/>
            <person name="Straight P."/>
            <person name="Clardy J."/>
            <person name="Hung D."/>
            <person name="Kolter R."/>
            <person name="Mekalanos J."/>
            <person name="Walker S."/>
            <person name="Walsh C.T."/>
            <person name="Wieland B.L.C."/>
            <person name="Ilzarbe M."/>
            <person name="Galagan J."/>
            <person name="Nusbaum C."/>
            <person name="Birren B."/>
        </authorList>
    </citation>
    <scope>NUCLEOTIDE SEQUENCE [LARGE SCALE GENOMIC DNA]</scope>
    <source>
        <strain evidence="2">NRRL 15998</strain>
    </source>
</reference>